<keyword evidence="2" id="KW-1185">Reference proteome</keyword>
<protein>
    <submittedName>
        <fullName evidence="1">Uncharacterized protein</fullName>
    </submittedName>
</protein>
<gene>
    <name evidence="1" type="ORF">CINCED_3A018161</name>
</gene>
<dbReference type="Proteomes" id="UP000325440">
    <property type="component" value="Unassembled WGS sequence"/>
</dbReference>
<evidence type="ECO:0000313" key="1">
    <source>
        <dbReference type="EMBL" id="VVC29187.1"/>
    </source>
</evidence>
<accession>A0A5E4MEA5</accession>
<organism evidence="1 2">
    <name type="scientific">Cinara cedri</name>
    <dbReference type="NCBI Taxonomy" id="506608"/>
    <lineage>
        <taxon>Eukaryota</taxon>
        <taxon>Metazoa</taxon>
        <taxon>Ecdysozoa</taxon>
        <taxon>Arthropoda</taxon>
        <taxon>Hexapoda</taxon>
        <taxon>Insecta</taxon>
        <taxon>Pterygota</taxon>
        <taxon>Neoptera</taxon>
        <taxon>Paraneoptera</taxon>
        <taxon>Hemiptera</taxon>
        <taxon>Sternorrhyncha</taxon>
        <taxon>Aphidomorpha</taxon>
        <taxon>Aphidoidea</taxon>
        <taxon>Aphididae</taxon>
        <taxon>Lachninae</taxon>
        <taxon>Cinara</taxon>
    </lineage>
</organism>
<sequence length="111" mass="12671">MRAAGAATTFQRAFTAAGKIRRKRTDRKRVPLRFDAVPCVVPASAFSHLRLHEHTIDPSYQPLQGIRSYLDSDRIFKVVCFFSVAREGHISNRQRNYIGSLEKVDATLRPR</sequence>
<dbReference type="EMBL" id="CABPRJ010000488">
    <property type="protein sequence ID" value="VVC29187.1"/>
    <property type="molecule type" value="Genomic_DNA"/>
</dbReference>
<dbReference type="AlphaFoldDB" id="A0A5E4MEA5"/>
<reference evidence="1 2" key="1">
    <citation type="submission" date="2019-08" db="EMBL/GenBank/DDBJ databases">
        <authorList>
            <person name="Alioto T."/>
            <person name="Alioto T."/>
            <person name="Gomez Garrido J."/>
        </authorList>
    </citation>
    <scope>NUCLEOTIDE SEQUENCE [LARGE SCALE GENOMIC DNA]</scope>
</reference>
<name>A0A5E4MEA5_9HEMI</name>
<evidence type="ECO:0000313" key="2">
    <source>
        <dbReference type="Proteomes" id="UP000325440"/>
    </source>
</evidence>
<proteinExistence type="predicted"/>